<organism evidence="4 5">
    <name type="scientific">Christiangramia sabulilitoris</name>
    <dbReference type="NCBI Taxonomy" id="2583991"/>
    <lineage>
        <taxon>Bacteria</taxon>
        <taxon>Pseudomonadati</taxon>
        <taxon>Bacteroidota</taxon>
        <taxon>Flavobacteriia</taxon>
        <taxon>Flavobacteriales</taxon>
        <taxon>Flavobacteriaceae</taxon>
        <taxon>Christiangramia</taxon>
    </lineage>
</organism>
<name>A0A550HYY3_9FLAO</name>
<evidence type="ECO:0000313" key="5">
    <source>
        <dbReference type="Proteomes" id="UP000315131"/>
    </source>
</evidence>
<proteinExistence type="predicted"/>
<dbReference type="EMBL" id="VHSF01000003">
    <property type="protein sequence ID" value="TRO63900.1"/>
    <property type="molecule type" value="Genomic_DNA"/>
</dbReference>
<feature type="domain" description="Glycosyl transferase family 1" evidence="2">
    <location>
        <begin position="195"/>
        <end position="355"/>
    </location>
</feature>
<dbReference type="GO" id="GO:0009103">
    <property type="term" value="P:lipopolysaccharide biosynthetic process"/>
    <property type="evidence" value="ECO:0007669"/>
    <property type="project" value="TreeGrafter"/>
</dbReference>
<dbReference type="InterPro" id="IPR028098">
    <property type="entry name" value="Glyco_trans_4-like_N"/>
</dbReference>
<dbReference type="InterPro" id="IPR001296">
    <property type="entry name" value="Glyco_trans_1"/>
</dbReference>
<dbReference type="PANTHER" id="PTHR46401:SF2">
    <property type="entry name" value="GLYCOSYLTRANSFERASE WBBK-RELATED"/>
    <property type="match status" value="1"/>
</dbReference>
<keyword evidence="5" id="KW-1185">Reference proteome</keyword>
<feature type="domain" description="Glycosyltransferase subfamily 4-like N-terminal" evidence="3">
    <location>
        <begin position="19"/>
        <end position="180"/>
    </location>
</feature>
<dbReference type="Pfam" id="PF00534">
    <property type="entry name" value="Glycos_transf_1"/>
    <property type="match status" value="1"/>
</dbReference>
<dbReference type="AlphaFoldDB" id="A0A550HYY3"/>
<evidence type="ECO:0000256" key="1">
    <source>
        <dbReference type="ARBA" id="ARBA00022679"/>
    </source>
</evidence>
<dbReference type="SUPFAM" id="SSF53756">
    <property type="entry name" value="UDP-Glycosyltransferase/glycogen phosphorylase"/>
    <property type="match status" value="1"/>
</dbReference>
<dbReference type="Pfam" id="PF13439">
    <property type="entry name" value="Glyco_transf_4"/>
    <property type="match status" value="1"/>
</dbReference>
<accession>A0A550HYY3</accession>
<comment type="caution">
    <text evidence="4">The sequence shown here is derived from an EMBL/GenBank/DDBJ whole genome shotgun (WGS) entry which is preliminary data.</text>
</comment>
<dbReference type="Gene3D" id="3.40.50.2000">
    <property type="entry name" value="Glycogen Phosphorylase B"/>
    <property type="match status" value="2"/>
</dbReference>
<evidence type="ECO:0000259" key="2">
    <source>
        <dbReference type="Pfam" id="PF00534"/>
    </source>
</evidence>
<evidence type="ECO:0000313" key="4">
    <source>
        <dbReference type="EMBL" id="TRO63900.1"/>
    </source>
</evidence>
<gene>
    <name evidence="4" type="ORF">FGM01_10335</name>
</gene>
<keyword evidence="1 4" id="KW-0808">Transferase</keyword>
<dbReference type="GO" id="GO:0016757">
    <property type="term" value="F:glycosyltransferase activity"/>
    <property type="evidence" value="ECO:0007669"/>
    <property type="project" value="InterPro"/>
</dbReference>
<dbReference type="RefSeq" id="WP_143411097.1">
    <property type="nucleotide sequence ID" value="NZ_VHSF01000003.1"/>
</dbReference>
<dbReference type="OrthoDB" id="502646at2"/>
<dbReference type="Proteomes" id="UP000315131">
    <property type="component" value="Unassembled WGS sequence"/>
</dbReference>
<evidence type="ECO:0000259" key="3">
    <source>
        <dbReference type="Pfam" id="PF13439"/>
    </source>
</evidence>
<sequence length="388" mass="44382">MHIAFLTPEYPHQLTGSSGGLGTSIKNLASSLCEKGVEVSVILYGQESEMEFEDAGISFYFLRQKRYKIGGWFFYRKYIKKSINNLIRKKNIDVIEAPDWTGITALIDFKCSLVIRLHGTDAYFCELEGRQQKWKNRIFEKKALEAADFLISVSRFTAEKTNEIFGINREYEIIPNSIETRSFVPSDVEIVPGRILYFGTIIRKKGVLELAEIFNKVIIQRPESDLVLIGNDVIDNFDNRSTFELFKNRLSKQAEEKMNYLGKVEYDKIKAYIQESAVVVLPSFAEALPMTWIEAMALEKALVTSDIGWAEEVMVDGETGFTVDPKNYDAYADRIIKLLDDGELRRKMGSSARKRVIENFAAEKVVEKNIEFYKLVIEKSKALDLSKT</sequence>
<dbReference type="PANTHER" id="PTHR46401">
    <property type="entry name" value="GLYCOSYLTRANSFERASE WBBK-RELATED"/>
    <property type="match status" value="1"/>
</dbReference>
<reference evidence="4 5" key="1">
    <citation type="submission" date="2019-06" db="EMBL/GenBank/DDBJ databases">
        <title>Gramella sabulilitoris sp. nov., isolated from a marine sand.</title>
        <authorList>
            <person name="Yoon J.-H."/>
        </authorList>
    </citation>
    <scope>NUCLEOTIDE SEQUENCE [LARGE SCALE GENOMIC DNA]</scope>
    <source>
        <strain evidence="4 5">HSMS-1</strain>
    </source>
</reference>
<dbReference type="CDD" id="cd03801">
    <property type="entry name" value="GT4_PimA-like"/>
    <property type="match status" value="1"/>
</dbReference>
<protein>
    <submittedName>
        <fullName evidence="4">Glycosyltransferase family 4 protein</fullName>
    </submittedName>
</protein>